<protein>
    <recommendedName>
        <fullName evidence="6">Omptin family protein</fullName>
    </recommendedName>
</protein>
<gene>
    <name evidence="3" type="ORF">E4N74_04760</name>
    <name evidence="2" type="ORF">E4N76_05650</name>
</gene>
<organism evidence="3 4">
    <name type="scientific">Treponema putidum</name>
    <dbReference type="NCBI Taxonomy" id="221027"/>
    <lineage>
        <taxon>Bacteria</taxon>
        <taxon>Pseudomonadati</taxon>
        <taxon>Spirochaetota</taxon>
        <taxon>Spirochaetia</taxon>
        <taxon>Spirochaetales</taxon>
        <taxon>Treponemataceae</taxon>
        <taxon>Treponema</taxon>
    </lineage>
</organism>
<dbReference type="Proteomes" id="UP001059401">
    <property type="component" value="Chromosome"/>
</dbReference>
<reference evidence="3" key="1">
    <citation type="submission" date="2019-04" db="EMBL/GenBank/DDBJ databases">
        <title>Whole genome sequencing of oral phylogroup 2 treponemes.</title>
        <authorList>
            <person name="Chan Y."/>
            <person name="Zeng H.H."/>
            <person name="Yu X.L."/>
            <person name="Leung W.K."/>
            <person name="Watt R.M."/>
        </authorList>
    </citation>
    <scope>NUCLEOTIDE SEQUENCE</scope>
    <source>
        <strain evidence="3">OMZ 835</strain>
        <strain evidence="2">OMZ 847</strain>
    </source>
</reference>
<keyword evidence="5" id="KW-1185">Reference proteome</keyword>
<evidence type="ECO:0008006" key="6">
    <source>
        <dbReference type="Google" id="ProtNLM"/>
    </source>
</evidence>
<feature type="signal peptide" evidence="1">
    <location>
        <begin position="1"/>
        <end position="21"/>
    </location>
</feature>
<dbReference type="EMBL" id="CP038804">
    <property type="protein sequence ID" value="UTY33399.1"/>
    <property type="molecule type" value="Genomic_DNA"/>
</dbReference>
<feature type="chain" id="PRO_5042281578" description="Omptin family protein" evidence="1">
    <location>
        <begin position="22"/>
        <end position="300"/>
    </location>
</feature>
<name>A0AAE9MSM4_9SPIR</name>
<evidence type="ECO:0000313" key="4">
    <source>
        <dbReference type="Proteomes" id="UP001058682"/>
    </source>
</evidence>
<evidence type="ECO:0000313" key="5">
    <source>
        <dbReference type="Proteomes" id="UP001059401"/>
    </source>
</evidence>
<accession>A0AAE9MSM4</accession>
<evidence type="ECO:0000313" key="2">
    <source>
        <dbReference type="EMBL" id="UTY28531.1"/>
    </source>
</evidence>
<proteinExistence type="predicted"/>
<dbReference type="AlphaFoldDB" id="A0AAE9MSM4"/>
<keyword evidence="1" id="KW-0732">Signal</keyword>
<dbReference type="RefSeq" id="WP_255806339.1">
    <property type="nucleotide sequence ID" value="NZ_CP038802.1"/>
</dbReference>
<dbReference type="EMBL" id="CP038802">
    <property type="protein sequence ID" value="UTY28531.1"/>
    <property type="molecule type" value="Genomic_DNA"/>
</dbReference>
<dbReference type="Proteomes" id="UP001058682">
    <property type="component" value="Chromosome"/>
</dbReference>
<evidence type="ECO:0000313" key="3">
    <source>
        <dbReference type="EMBL" id="UTY33399.1"/>
    </source>
</evidence>
<evidence type="ECO:0000256" key="1">
    <source>
        <dbReference type="SAM" id="SignalP"/>
    </source>
</evidence>
<sequence>MKLKKICLTILLLINFSYIFGNTDLNKTKTEIETELNYPLNFNVSISHFLKFYRPNMDSKYTELGFKASLKPANILCSFNFKLAYVPCLNFIANTAFGTGWAYPSLNFYGVAENQNINDLQVIKPLYFSKLFFSFQGGLELYFDLSSKIKSKWSNLILKTGHIINYRALLPSKAETFWFFNNDLGENRNGTIYKGYYSIEYNIPLYLNTIIIELITYKNLYKPLPYAKNKAEKLWTFELKNELFFKASEKTRIKLQAVWKTAPIYYNYKDEAHFTQKIINSKKNIDMFFESVAISFIFKL</sequence>